<evidence type="ECO:0000313" key="2">
    <source>
        <dbReference type="Proteomes" id="UP000022910"/>
    </source>
</evidence>
<dbReference type="OrthoDB" id="2402323at2759"/>
<organism evidence="1 2">
    <name type="scientific">Rhizophagus irregularis (strain DAOM 197198w)</name>
    <name type="common">Glomus intraradices</name>
    <dbReference type="NCBI Taxonomy" id="1432141"/>
    <lineage>
        <taxon>Eukaryota</taxon>
        <taxon>Fungi</taxon>
        <taxon>Fungi incertae sedis</taxon>
        <taxon>Mucoromycota</taxon>
        <taxon>Glomeromycotina</taxon>
        <taxon>Glomeromycetes</taxon>
        <taxon>Glomerales</taxon>
        <taxon>Glomeraceae</taxon>
        <taxon>Rhizophagus</taxon>
    </lineage>
</organism>
<sequence length="96" mass="11313">MLEILREAEILELYGELTENFKTSYRWIKKFYELENIFNMDETPVWFDMAGDFTIKTKGEKTVHIRVMGNEKNPFTVVLTCTADIPFILKPSFILV</sequence>
<dbReference type="AlphaFoldDB" id="A0A015J9A7"/>
<dbReference type="STRING" id="1432141.A0A015J9A7"/>
<proteinExistence type="predicted"/>
<evidence type="ECO:0008006" key="3">
    <source>
        <dbReference type="Google" id="ProtNLM"/>
    </source>
</evidence>
<name>A0A015J9A7_RHIIW</name>
<comment type="caution">
    <text evidence="1">The sequence shown here is derived from an EMBL/GenBank/DDBJ whole genome shotgun (WGS) entry which is preliminary data.</text>
</comment>
<reference evidence="1 2" key="1">
    <citation type="submission" date="2014-02" db="EMBL/GenBank/DDBJ databases">
        <title>Single nucleus genome sequencing reveals high similarity among nuclei of an endomycorrhizal fungus.</title>
        <authorList>
            <person name="Lin K."/>
            <person name="Geurts R."/>
            <person name="Zhang Z."/>
            <person name="Limpens E."/>
            <person name="Saunders D.G."/>
            <person name="Mu D."/>
            <person name="Pang E."/>
            <person name="Cao H."/>
            <person name="Cha H."/>
            <person name="Lin T."/>
            <person name="Zhou Q."/>
            <person name="Shang Y."/>
            <person name="Li Y."/>
            <person name="Ivanov S."/>
            <person name="Sharma T."/>
            <person name="Velzen R.V."/>
            <person name="Ruijter N.D."/>
            <person name="Aanen D.K."/>
            <person name="Win J."/>
            <person name="Kamoun S."/>
            <person name="Bisseling T."/>
            <person name="Huang S."/>
        </authorList>
    </citation>
    <scope>NUCLEOTIDE SEQUENCE [LARGE SCALE GENOMIC DNA]</scope>
    <source>
        <strain evidence="2">DAOM197198w</strain>
    </source>
</reference>
<gene>
    <name evidence="1" type="ORF">RirG_261880</name>
</gene>
<dbReference type="HOGENOM" id="CLU_2360885_0_0_1"/>
<evidence type="ECO:0000313" key="1">
    <source>
        <dbReference type="EMBL" id="EXX51439.1"/>
    </source>
</evidence>
<dbReference type="EMBL" id="JEMT01029661">
    <property type="protein sequence ID" value="EXX51439.1"/>
    <property type="molecule type" value="Genomic_DNA"/>
</dbReference>
<dbReference type="Proteomes" id="UP000022910">
    <property type="component" value="Unassembled WGS sequence"/>
</dbReference>
<accession>A0A015J9A7</accession>
<keyword evidence="2" id="KW-1185">Reference proteome</keyword>
<protein>
    <recommendedName>
        <fullName evidence="3">DDE-1 domain-containing protein</fullName>
    </recommendedName>
</protein>